<gene>
    <name evidence="2" type="ORF">CAEBREN_09393</name>
</gene>
<dbReference type="Proteomes" id="UP000008068">
    <property type="component" value="Unassembled WGS sequence"/>
</dbReference>
<dbReference type="EMBL" id="GL380041">
    <property type="protein sequence ID" value="EGT43934.1"/>
    <property type="molecule type" value="Genomic_DNA"/>
</dbReference>
<keyword evidence="3" id="KW-1185">Reference proteome</keyword>
<evidence type="ECO:0000259" key="1">
    <source>
        <dbReference type="Pfam" id="PF17906"/>
    </source>
</evidence>
<evidence type="ECO:0000313" key="3">
    <source>
        <dbReference type="Proteomes" id="UP000008068"/>
    </source>
</evidence>
<name>G0P3E5_CAEBE</name>
<dbReference type="InParanoid" id="G0P3E5"/>
<organism evidence="3">
    <name type="scientific">Caenorhabditis brenneri</name>
    <name type="common">Nematode worm</name>
    <dbReference type="NCBI Taxonomy" id="135651"/>
    <lineage>
        <taxon>Eukaryota</taxon>
        <taxon>Metazoa</taxon>
        <taxon>Ecdysozoa</taxon>
        <taxon>Nematoda</taxon>
        <taxon>Chromadorea</taxon>
        <taxon>Rhabditida</taxon>
        <taxon>Rhabditina</taxon>
        <taxon>Rhabditomorpha</taxon>
        <taxon>Rhabditoidea</taxon>
        <taxon>Rhabditidae</taxon>
        <taxon>Peloderinae</taxon>
        <taxon>Caenorhabditis</taxon>
    </lineage>
</organism>
<dbReference type="Gene3D" id="1.10.10.1450">
    <property type="match status" value="1"/>
</dbReference>
<proteinExistence type="predicted"/>
<sequence>MTPNEETGRRFCMLSEFMFGKPVSESYKSLCSKIGDETISYQEFDFWFHRFAQGKLDLSYDRSLDPKPKELSDMPVDVIDNILDHLSLLERYVTLYKLLRLSILAQFFRLPVRNVSRNLRDLIDKRTTNVKKIYFTISPDSYFVSIDNICTNYRKSRKLKTSRWLYESYYGNPLTV</sequence>
<evidence type="ECO:0000313" key="2">
    <source>
        <dbReference type="EMBL" id="EGT43934.1"/>
    </source>
</evidence>
<feature type="domain" description="Mos1 transposase HTH" evidence="1">
    <location>
        <begin position="10"/>
        <end position="55"/>
    </location>
</feature>
<dbReference type="OrthoDB" id="5859751at2759"/>
<dbReference type="AlphaFoldDB" id="G0P3E5"/>
<reference evidence="3" key="1">
    <citation type="submission" date="2011-07" db="EMBL/GenBank/DDBJ databases">
        <authorList>
            <consortium name="Caenorhabditis brenneri Sequencing and Analysis Consortium"/>
            <person name="Wilson R.K."/>
        </authorList>
    </citation>
    <scope>NUCLEOTIDE SEQUENCE [LARGE SCALE GENOMIC DNA]</scope>
    <source>
        <strain evidence="3">PB2801</strain>
    </source>
</reference>
<protein>
    <recommendedName>
        <fullName evidence="1">Mos1 transposase HTH domain-containing protein</fullName>
    </recommendedName>
</protein>
<dbReference type="CDD" id="cd22150">
    <property type="entry name" value="F-box_CeFBXA-like"/>
    <property type="match status" value="1"/>
</dbReference>
<accession>G0P3E5</accession>
<dbReference type="HOGENOM" id="CLU_1526512_0_0_1"/>
<dbReference type="InterPro" id="IPR041426">
    <property type="entry name" value="Mos1_HTH"/>
</dbReference>
<dbReference type="Pfam" id="PF17906">
    <property type="entry name" value="HTH_48"/>
    <property type="match status" value="1"/>
</dbReference>